<reference evidence="3" key="1">
    <citation type="submission" date="2024-06" db="EMBL/GenBank/DDBJ databases">
        <title>Biodegradation of dimethachlon by Arthrobacter sp. K5: mechanistic insights and ecological implications.</title>
        <authorList>
            <person name="Hu S."/>
            <person name="Lu P."/>
        </authorList>
    </citation>
    <scope>NUCLEOTIDE SEQUENCE</scope>
    <source>
        <strain evidence="3">K5</strain>
    </source>
</reference>
<dbReference type="InterPro" id="IPR052513">
    <property type="entry name" value="Thioester_dehydratase-like"/>
</dbReference>
<dbReference type="PANTHER" id="PTHR34075">
    <property type="entry name" value="BLR3430 PROTEIN"/>
    <property type="match status" value="1"/>
</dbReference>
<dbReference type="AlphaFoldDB" id="A0AAU8EMS7"/>
<dbReference type="InterPro" id="IPR002878">
    <property type="entry name" value="ChsH2_C"/>
</dbReference>
<name>A0AAU8EMS7_9MICC</name>
<dbReference type="PANTHER" id="PTHR34075:SF5">
    <property type="entry name" value="BLR3430 PROTEIN"/>
    <property type="match status" value="1"/>
</dbReference>
<dbReference type="InterPro" id="IPR022002">
    <property type="entry name" value="ChsH2_Znr"/>
</dbReference>
<evidence type="ECO:0000313" key="3">
    <source>
        <dbReference type="EMBL" id="XCH10047.1"/>
    </source>
</evidence>
<protein>
    <submittedName>
        <fullName evidence="3">Zn-ribbon domain-containing OB-fold protein</fullName>
    </submittedName>
</protein>
<dbReference type="RefSeq" id="WP_353710720.1">
    <property type="nucleotide sequence ID" value="NZ_CP159279.1"/>
</dbReference>
<dbReference type="InterPro" id="IPR012340">
    <property type="entry name" value="NA-bd_OB-fold"/>
</dbReference>
<dbReference type="Pfam" id="PF01796">
    <property type="entry name" value="OB_ChsH2_C"/>
    <property type="match status" value="1"/>
</dbReference>
<dbReference type="Gene3D" id="6.10.30.10">
    <property type="match status" value="1"/>
</dbReference>
<dbReference type="EMBL" id="CP159279">
    <property type="protein sequence ID" value="XCH10047.1"/>
    <property type="molecule type" value="Genomic_DNA"/>
</dbReference>
<proteinExistence type="predicted"/>
<evidence type="ECO:0000259" key="2">
    <source>
        <dbReference type="Pfam" id="PF12172"/>
    </source>
</evidence>
<feature type="domain" description="ChsH2 rubredoxin-like zinc ribbon" evidence="2">
    <location>
        <begin position="25"/>
        <end position="61"/>
    </location>
</feature>
<sequence length="143" mass="16071">MKTPTDTRLIPKPGFVFTSRSSPYWQRASEGELLLQCCRDCGHLQHYPRSLCVRCWSHDLDWQQAAGTGTVWTYTVVAIPGHPAWGPHVPYVLALVELDEGPRLMTNIVACPPDTVYCGQAVRLLPGRDETDNQTLLQFTPIH</sequence>
<organism evidence="3">
    <name type="scientific">Arthrobacter sp. K5</name>
    <dbReference type="NCBI Taxonomy" id="2839623"/>
    <lineage>
        <taxon>Bacteria</taxon>
        <taxon>Bacillati</taxon>
        <taxon>Actinomycetota</taxon>
        <taxon>Actinomycetes</taxon>
        <taxon>Micrococcales</taxon>
        <taxon>Micrococcaceae</taxon>
        <taxon>Arthrobacter</taxon>
    </lineage>
</organism>
<evidence type="ECO:0000259" key="1">
    <source>
        <dbReference type="Pfam" id="PF01796"/>
    </source>
</evidence>
<accession>A0AAU8EMS7</accession>
<gene>
    <name evidence="3" type="ORF">ABRP34_14500</name>
</gene>
<dbReference type="Pfam" id="PF12172">
    <property type="entry name" value="zf-ChsH2"/>
    <property type="match status" value="1"/>
</dbReference>
<dbReference type="SUPFAM" id="SSF50249">
    <property type="entry name" value="Nucleic acid-binding proteins"/>
    <property type="match status" value="1"/>
</dbReference>
<feature type="domain" description="ChsH2 C-terminal OB-fold" evidence="1">
    <location>
        <begin position="62"/>
        <end position="124"/>
    </location>
</feature>